<dbReference type="Proteomes" id="UP000027661">
    <property type="component" value="Unassembled WGS sequence"/>
</dbReference>
<sequence length="91" mass="10640">MMYTIRVSDGVDKVIAKWKKSNPNLFKKNKKIYKELLEHPKTGLGHPEALRGGGDITWSRHITAHDRIIYDIYEEVVEVYILEVEGHYNDK</sequence>
<name>A0A069S8C9_PHOVU</name>
<reference evidence="1 2" key="1">
    <citation type="submission" date="2014-04" db="EMBL/GenBank/DDBJ databases">
        <authorList>
            <person name="Sears C."/>
            <person name="Carroll K."/>
            <person name="Sack B.R."/>
            <person name="Qadri F."/>
            <person name="Myers L.L."/>
            <person name="Chung G.-T."/>
            <person name="Escheverria P."/>
            <person name="Fraser C.M."/>
            <person name="Sadzewicz L."/>
            <person name="Shefchek K.A."/>
            <person name="Tallon L."/>
            <person name="Das S.P."/>
            <person name="Daugherty S."/>
            <person name="Mongodin E.F."/>
        </authorList>
    </citation>
    <scope>NUCLEOTIDE SEQUENCE [LARGE SCALE GENOMIC DNA]</scope>
    <source>
        <strain evidence="1 2">3975 RP4</strain>
    </source>
</reference>
<dbReference type="AlphaFoldDB" id="A0A069S8C9"/>
<accession>A0A069S8C9</accession>
<dbReference type="InterPro" id="IPR035093">
    <property type="entry name" value="RelE/ParE_toxin_dom_sf"/>
</dbReference>
<dbReference type="Pfam" id="PF06769">
    <property type="entry name" value="YoeB_toxin"/>
    <property type="match status" value="1"/>
</dbReference>
<dbReference type="SUPFAM" id="SSF143011">
    <property type="entry name" value="RelE-like"/>
    <property type="match status" value="1"/>
</dbReference>
<evidence type="ECO:0000313" key="1">
    <source>
        <dbReference type="EMBL" id="KDS42815.1"/>
    </source>
</evidence>
<dbReference type="InterPro" id="IPR009614">
    <property type="entry name" value="YoeB_toxin"/>
</dbReference>
<dbReference type="PATRIC" id="fig|1339352.3.peg.4346"/>
<protein>
    <submittedName>
        <fullName evidence="1">Plasmid encoded toxin Txe family protein</fullName>
    </submittedName>
</protein>
<gene>
    <name evidence="1" type="ORF">M099_4643</name>
</gene>
<evidence type="ECO:0000313" key="2">
    <source>
        <dbReference type="Proteomes" id="UP000027661"/>
    </source>
</evidence>
<dbReference type="GO" id="GO:0006401">
    <property type="term" value="P:RNA catabolic process"/>
    <property type="evidence" value="ECO:0007669"/>
    <property type="project" value="InterPro"/>
</dbReference>
<proteinExistence type="predicted"/>
<organism evidence="1 2">
    <name type="scientific">Phocaeicola vulgatus str. 3975 RP4</name>
    <dbReference type="NCBI Taxonomy" id="1339352"/>
    <lineage>
        <taxon>Bacteria</taxon>
        <taxon>Pseudomonadati</taxon>
        <taxon>Bacteroidota</taxon>
        <taxon>Bacteroidia</taxon>
        <taxon>Bacteroidales</taxon>
        <taxon>Bacteroidaceae</taxon>
        <taxon>Phocaeicola</taxon>
    </lineage>
</organism>
<dbReference type="Gene3D" id="3.30.2310.20">
    <property type="entry name" value="RelE-like"/>
    <property type="match status" value="1"/>
</dbReference>
<comment type="caution">
    <text evidence="1">The sequence shown here is derived from an EMBL/GenBank/DDBJ whole genome shotgun (WGS) entry which is preliminary data.</text>
</comment>
<dbReference type="GO" id="GO:0004519">
    <property type="term" value="F:endonuclease activity"/>
    <property type="evidence" value="ECO:0007669"/>
    <property type="project" value="InterPro"/>
</dbReference>
<dbReference type="EMBL" id="JNHM01000183">
    <property type="protein sequence ID" value="KDS42815.1"/>
    <property type="molecule type" value="Genomic_DNA"/>
</dbReference>
<dbReference type="RefSeq" id="WP_032953736.1">
    <property type="nucleotide sequence ID" value="NZ_JNHM01000183.1"/>
</dbReference>